<dbReference type="AlphaFoldDB" id="A0AA38S7T8"/>
<accession>A0AA38S7T8</accession>
<dbReference type="EMBL" id="JARYMX010000008">
    <property type="protein sequence ID" value="KAJ9538109.1"/>
    <property type="molecule type" value="Genomic_DNA"/>
</dbReference>
<reference evidence="3" key="1">
    <citation type="submission" date="2023-03" db="EMBL/GenBank/DDBJ databases">
        <title>Chromosome-scale reference genome and RAD-based genetic map of yellow starthistle (Centaurea solstitialis) reveal putative structural variation and QTLs associated with invader traits.</title>
        <authorList>
            <person name="Reatini B."/>
            <person name="Cang F.A."/>
            <person name="Jiang Q."/>
            <person name="Mckibben M.T.W."/>
            <person name="Barker M.S."/>
            <person name="Rieseberg L.H."/>
            <person name="Dlugosch K.M."/>
        </authorList>
    </citation>
    <scope>NUCLEOTIDE SEQUENCE</scope>
    <source>
        <strain evidence="3">CAN-66</strain>
        <tissue evidence="3">Leaf</tissue>
    </source>
</reference>
<feature type="domain" description="SCP" evidence="2">
    <location>
        <begin position="31"/>
        <end position="63"/>
    </location>
</feature>
<gene>
    <name evidence="3" type="ORF">OSB04_030842</name>
</gene>
<dbReference type="Proteomes" id="UP001172457">
    <property type="component" value="Chromosome 8"/>
</dbReference>
<dbReference type="SUPFAM" id="SSF55797">
    <property type="entry name" value="PR-1-like"/>
    <property type="match status" value="1"/>
</dbReference>
<dbReference type="Pfam" id="PF00188">
    <property type="entry name" value="CAP"/>
    <property type="match status" value="1"/>
</dbReference>
<feature type="chain" id="PRO_5041225698" description="SCP domain-containing protein" evidence="1">
    <location>
        <begin position="24"/>
        <end position="93"/>
    </location>
</feature>
<keyword evidence="1" id="KW-0732">Signal</keyword>
<evidence type="ECO:0000256" key="1">
    <source>
        <dbReference type="SAM" id="SignalP"/>
    </source>
</evidence>
<feature type="signal peptide" evidence="1">
    <location>
        <begin position="1"/>
        <end position="23"/>
    </location>
</feature>
<evidence type="ECO:0000259" key="2">
    <source>
        <dbReference type="Pfam" id="PF00188"/>
    </source>
</evidence>
<dbReference type="Gene3D" id="3.40.33.10">
    <property type="entry name" value="CAP"/>
    <property type="match status" value="1"/>
</dbReference>
<comment type="caution">
    <text evidence="3">The sequence shown here is derived from an EMBL/GenBank/DDBJ whole genome shotgun (WGS) entry which is preliminary data.</text>
</comment>
<evidence type="ECO:0000313" key="4">
    <source>
        <dbReference type="Proteomes" id="UP001172457"/>
    </source>
</evidence>
<keyword evidence="4" id="KW-1185">Reference proteome</keyword>
<proteinExistence type="predicted"/>
<protein>
    <recommendedName>
        <fullName evidence="2">SCP domain-containing protein</fullName>
    </recommendedName>
</protein>
<sequence>MWYSHNMSLVCAILIAYLHFSYAQNSPQDYVNAHNQARKEVGVGPVKWDPKLAKYAENYANEERLIVHNNTHALHNMVRILPLELESSPVLVL</sequence>
<name>A0AA38S7T8_9ASTR</name>
<dbReference type="InterPro" id="IPR014044">
    <property type="entry name" value="CAP_dom"/>
</dbReference>
<organism evidence="3 4">
    <name type="scientific">Centaurea solstitialis</name>
    <name type="common">yellow star-thistle</name>
    <dbReference type="NCBI Taxonomy" id="347529"/>
    <lineage>
        <taxon>Eukaryota</taxon>
        <taxon>Viridiplantae</taxon>
        <taxon>Streptophyta</taxon>
        <taxon>Embryophyta</taxon>
        <taxon>Tracheophyta</taxon>
        <taxon>Spermatophyta</taxon>
        <taxon>Magnoliopsida</taxon>
        <taxon>eudicotyledons</taxon>
        <taxon>Gunneridae</taxon>
        <taxon>Pentapetalae</taxon>
        <taxon>asterids</taxon>
        <taxon>campanulids</taxon>
        <taxon>Asterales</taxon>
        <taxon>Asteraceae</taxon>
        <taxon>Carduoideae</taxon>
        <taxon>Cardueae</taxon>
        <taxon>Centaureinae</taxon>
        <taxon>Centaurea</taxon>
    </lineage>
</organism>
<evidence type="ECO:0000313" key="3">
    <source>
        <dbReference type="EMBL" id="KAJ9538109.1"/>
    </source>
</evidence>
<dbReference type="InterPro" id="IPR035940">
    <property type="entry name" value="CAP_sf"/>
</dbReference>